<dbReference type="Pfam" id="PF25963">
    <property type="entry name" value="Beta-barrel_AAEA"/>
    <property type="match status" value="1"/>
</dbReference>
<evidence type="ECO:0000256" key="3">
    <source>
        <dbReference type="SAM" id="MobiDB-lite"/>
    </source>
</evidence>
<organism evidence="7 8">
    <name type="scientific">Acinetobacter rudis CIP 110305</name>
    <dbReference type="NCBI Taxonomy" id="421052"/>
    <lineage>
        <taxon>Bacteria</taxon>
        <taxon>Pseudomonadati</taxon>
        <taxon>Pseudomonadota</taxon>
        <taxon>Gammaproteobacteria</taxon>
        <taxon>Moraxellales</taxon>
        <taxon>Moraxellaceae</taxon>
        <taxon>Acinetobacter</taxon>
    </lineage>
</organism>
<name>S3N691_9GAMM</name>
<dbReference type="OrthoDB" id="9811754at2"/>
<keyword evidence="2" id="KW-0175">Coiled coil</keyword>
<dbReference type="InterPro" id="IPR058634">
    <property type="entry name" value="AaeA-lik-b-barrel"/>
</dbReference>
<reference evidence="7 8" key="1">
    <citation type="submission" date="2013-06" db="EMBL/GenBank/DDBJ databases">
        <title>The Genome Sequence of Acinetobacter rudis CIP 110305.</title>
        <authorList>
            <consortium name="The Broad Institute Genome Sequencing Platform"/>
            <consortium name="The Broad Institute Genome Sequencing Center for Infectious Disease"/>
            <person name="Cerqueira G."/>
            <person name="Feldgarden M."/>
            <person name="Courvalin P."/>
            <person name="Perichon B."/>
            <person name="Grillot-Courvalin C."/>
            <person name="Clermont D."/>
            <person name="Rocha E."/>
            <person name="Yoon E.-J."/>
            <person name="Nemec A."/>
            <person name="Young S.K."/>
            <person name="Zeng Q."/>
            <person name="Gargeya S."/>
            <person name="Fitzgerald M."/>
            <person name="Abouelleil A."/>
            <person name="Alvarado L."/>
            <person name="Berlin A.M."/>
            <person name="Chapman S.B."/>
            <person name="Dewar J."/>
            <person name="Goldberg J."/>
            <person name="Griggs A."/>
            <person name="Gujja S."/>
            <person name="Hansen M."/>
            <person name="Howarth C."/>
            <person name="Imamovic A."/>
            <person name="Larimer J."/>
            <person name="McCowan C."/>
            <person name="Murphy C."/>
            <person name="Pearson M."/>
            <person name="Priest M."/>
            <person name="Roberts A."/>
            <person name="Saif S."/>
            <person name="Shea T."/>
            <person name="Sykes S."/>
            <person name="Wortman J."/>
            <person name="Nusbaum C."/>
            <person name="Birren B."/>
        </authorList>
    </citation>
    <scope>NUCLEOTIDE SEQUENCE [LARGE SCALE GENOMIC DNA]</scope>
    <source>
        <strain evidence="7 8">CIP 110305</strain>
    </source>
</reference>
<keyword evidence="4" id="KW-1133">Transmembrane helix</keyword>
<dbReference type="AlphaFoldDB" id="S3N691"/>
<evidence type="ECO:0000256" key="2">
    <source>
        <dbReference type="SAM" id="Coils"/>
    </source>
</evidence>
<dbReference type="Proteomes" id="UP000014568">
    <property type="component" value="Unassembled WGS sequence"/>
</dbReference>
<gene>
    <name evidence="7" type="ORF">F945_01842</name>
</gene>
<dbReference type="SUPFAM" id="SSF111369">
    <property type="entry name" value="HlyD-like secretion proteins"/>
    <property type="match status" value="1"/>
</dbReference>
<comment type="caution">
    <text evidence="7">The sequence shown here is derived from an EMBL/GenBank/DDBJ whole genome shotgun (WGS) entry which is preliminary data.</text>
</comment>
<evidence type="ECO:0000313" key="7">
    <source>
        <dbReference type="EMBL" id="EPF73963.1"/>
    </source>
</evidence>
<dbReference type="GO" id="GO:0030313">
    <property type="term" value="C:cell envelope"/>
    <property type="evidence" value="ECO:0007669"/>
    <property type="project" value="UniProtKB-SubCell"/>
</dbReference>
<feature type="domain" description="Multidrug export protein EmrA/FarA alpha-helical hairpin" evidence="5">
    <location>
        <begin position="92"/>
        <end position="212"/>
    </location>
</feature>
<dbReference type="GO" id="GO:0055085">
    <property type="term" value="P:transmembrane transport"/>
    <property type="evidence" value="ECO:0007669"/>
    <property type="project" value="InterPro"/>
</dbReference>
<dbReference type="PANTHER" id="PTHR30386">
    <property type="entry name" value="MEMBRANE FUSION SUBUNIT OF EMRAB-TOLC MULTIDRUG EFFLUX PUMP"/>
    <property type="match status" value="1"/>
</dbReference>
<dbReference type="eggNOG" id="COG1566">
    <property type="taxonomic scope" value="Bacteria"/>
</dbReference>
<feature type="compositionally biased region" description="Basic and acidic residues" evidence="3">
    <location>
        <begin position="350"/>
        <end position="362"/>
    </location>
</feature>
<dbReference type="PANTHER" id="PTHR30386:SF19">
    <property type="entry name" value="MULTIDRUG EXPORT PROTEIN EMRA-RELATED"/>
    <property type="match status" value="1"/>
</dbReference>
<dbReference type="Gene3D" id="2.40.50.100">
    <property type="match status" value="1"/>
</dbReference>
<keyword evidence="4" id="KW-0812">Transmembrane</keyword>
<evidence type="ECO:0000313" key="8">
    <source>
        <dbReference type="Proteomes" id="UP000014568"/>
    </source>
</evidence>
<evidence type="ECO:0000259" key="5">
    <source>
        <dbReference type="Pfam" id="PF25885"/>
    </source>
</evidence>
<accession>S3N691</accession>
<keyword evidence="8" id="KW-1185">Reference proteome</keyword>
<dbReference type="RefSeq" id="WP_016656249.1">
    <property type="nucleotide sequence ID" value="NZ_KE340353.1"/>
</dbReference>
<proteinExistence type="predicted"/>
<sequence>MTDVQKTEIDSPQATRKKRLVIVSSLIVLLGAGTGAYYLFTDDHTQSTDNAYVNGHIIDINSRIAGSVVKIKVDNTDRVRAGDELVALDQSDTEIELAAAQADLAQVRREVAALYSKQQQSNTVIKTEKIQHAAALSDLNARQGLAQQNLITKEELRHAQDAVKLAQSRVEQAIANQAEITVQTSGSTVDTHPSVLVAKERVSQAQLNLKRTAIYSPVAGMVAQRTVQPGQQIHVGEKLMSVIPLDQMWIDANFKETQLKGICPGQPAEITVDSYGRKVKYRGTVQDIMAGSGSAFSVLPSQNATGNWIKVVQRVPVRIYLDAKELKQNPLRIGLSAEVTVDTSSCVKNVKNDTPEQKKTDGSKLVTQMNKGDSLIRQE</sequence>
<dbReference type="InterPro" id="IPR058633">
    <property type="entry name" value="EmrA/FarA_HH"/>
</dbReference>
<evidence type="ECO:0008006" key="9">
    <source>
        <dbReference type="Google" id="ProtNLM"/>
    </source>
</evidence>
<dbReference type="Gene3D" id="2.40.30.170">
    <property type="match status" value="1"/>
</dbReference>
<dbReference type="PATRIC" id="fig|421052.3.peg.1798"/>
<dbReference type="EMBL" id="ATGI01000022">
    <property type="protein sequence ID" value="EPF73963.1"/>
    <property type="molecule type" value="Genomic_DNA"/>
</dbReference>
<evidence type="ECO:0000259" key="6">
    <source>
        <dbReference type="Pfam" id="PF25963"/>
    </source>
</evidence>
<dbReference type="Pfam" id="PF25885">
    <property type="entry name" value="HH_EMRA"/>
    <property type="match status" value="1"/>
</dbReference>
<evidence type="ECO:0000256" key="1">
    <source>
        <dbReference type="ARBA" id="ARBA00004196"/>
    </source>
</evidence>
<feature type="coiled-coil region" evidence="2">
    <location>
        <begin position="90"/>
        <end position="117"/>
    </location>
</feature>
<feature type="domain" description="p-hydroxybenzoic acid efflux pump subunit AaeA-like beta-barrel" evidence="6">
    <location>
        <begin position="249"/>
        <end position="341"/>
    </location>
</feature>
<dbReference type="HOGENOM" id="CLU_018816_15_0_6"/>
<keyword evidence="4" id="KW-0472">Membrane</keyword>
<protein>
    <recommendedName>
        <fullName evidence="9">Multidrug resistance protein A</fullName>
    </recommendedName>
</protein>
<dbReference type="InterPro" id="IPR050739">
    <property type="entry name" value="MFP"/>
</dbReference>
<feature type="transmembrane region" description="Helical" evidence="4">
    <location>
        <begin position="20"/>
        <end position="40"/>
    </location>
</feature>
<comment type="subcellular location">
    <subcellularLocation>
        <location evidence="1">Cell envelope</location>
    </subcellularLocation>
</comment>
<feature type="region of interest" description="Disordered" evidence="3">
    <location>
        <begin position="349"/>
        <end position="379"/>
    </location>
</feature>
<dbReference type="STRING" id="632955.GCA_000829675_02537"/>
<evidence type="ECO:0000256" key="4">
    <source>
        <dbReference type="SAM" id="Phobius"/>
    </source>
</evidence>